<keyword evidence="3" id="KW-0378">Hydrolase</keyword>
<name>A0A562IAU5_MICOL</name>
<dbReference type="SUPFAM" id="SSF54001">
    <property type="entry name" value="Cysteine proteinases"/>
    <property type="match status" value="1"/>
</dbReference>
<keyword evidence="7" id="KW-0732">Signal</keyword>
<feature type="domain" description="NlpC/P60" evidence="8">
    <location>
        <begin position="280"/>
        <end position="409"/>
    </location>
</feature>
<dbReference type="Gene3D" id="3.90.1720.10">
    <property type="entry name" value="endopeptidase domain like (from Nostoc punctiforme)"/>
    <property type="match status" value="1"/>
</dbReference>
<dbReference type="Proteomes" id="UP000319825">
    <property type="component" value="Unassembled WGS sequence"/>
</dbReference>
<evidence type="ECO:0000259" key="8">
    <source>
        <dbReference type="PROSITE" id="PS51935"/>
    </source>
</evidence>
<comment type="similarity">
    <text evidence="1">Belongs to the peptidase C40 family.</text>
</comment>
<proteinExistence type="inferred from homology"/>
<keyword evidence="4" id="KW-0788">Thiol protease</keyword>
<evidence type="ECO:0000256" key="2">
    <source>
        <dbReference type="ARBA" id="ARBA00022670"/>
    </source>
</evidence>
<gene>
    <name evidence="9" type="ORF">JD77_02830</name>
</gene>
<feature type="coiled-coil region" evidence="5">
    <location>
        <begin position="120"/>
        <end position="154"/>
    </location>
</feature>
<dbReference type="EMBL" id="VLKE01000001">
    <property type="protein sequence ID" value="TWH67845.1"/>
    <property type="molecule type" value="Genomic_DNA"/>
</dbReference>
<dbReference type="InterPro" id="IPR000064">
    <property type="entry name" value="NLP_P60_dom"/>
</dbReference>
<dbReference type="Pfam" id="PF00877">
    <property type="entry name" value="NLPC_P60"/>
    <property type="match status" value="1"/>
</dbReference>
<evidence type="ECO:0000256" key="7">
    <source>
        <dbReference type="SAM" id="SignalP"/>
    </source>
</evidence>
<dbReference type="AlphaFoldDB" id="A0A562IAU5"/>
<dbReference type="PANTHER" id="PTHR47359">
    <property type="entry name" value="PEPTIDOGLYCAN DL-ENDOPEPTIDASE CWLO"/>
    <property type="match status" value="1"/>
</dbReference>
<keyword evidence="10" id="KW-1185">Reference proteome</keyword>
<sequence length="489" mass="52199">MAQSGQGRQRQRRWRPLISPVLRPALWSALLSAVAAAAIAAPAYAEPPLPNVVPDTGSRPVAAGGLRLPGATGPGGLTGTPGPTSPVAPLGNGPLAAAIAAAETQVGLLGDQLLGLRQQRADAEAQFATADRDLKTARDNLARAQEGADRAAAAALKAAAALPPGEFARDLRDLSLLRQLSRGEQTDGATTAAAGELSRARAAEQIAYQAWTAADPRMRTVREQYTAVEKSLHEQETKLLKLRKDNAEQLIELERQQEAVEQRLGASYVQGQSANGLVAHPTALGAVRYALAQLGDWYEWAAEGPDTFDCSGLVYAAYRSAGYYGLPRVSRDQYYATRARAVSRDAMLPGDLIFFASGSSWTTIYHMGMYLGGGKMVQAPTTGQRVKISQVAWSRMYAATRVVGAVPAPPTPAPRRRPSRRRRSRPHPQRHAEADDPDPDAQRHAEADDPDAHSHAHGLGDPRADDHHGGPERPAVHFVGGFAGRVVVR</sequence>
<organism evidence="9 10">
    <name type="scientific">Micromonospora olivasterospora</name>
    <dbReference type="NCBI Taxonomy" id="1880"/>
    <lineage>
        <taxon>Bacteria</taxon>
        <taxon>Bacillati</taxon>
        <taxon>Actinomycetota</taxon>
        <taxon>Actinomycetes</taxon>
        <taxon>Micromonosporales</taxon>
        <taxon>Micromonosporaceae</taxon>
        <taxon>Micromonospora</taxon>
    </lineage>
</organism>
<dbReference type="InterPro" id="IPR051794">
    <property type="entry name" value="PG_Endopeptidase_C40"/>
</dbReference>
<feature type="compositionally biased region" description="Basic residues" evidence="6">
    <location>
        <begin position="414"/>
        <end position="429"/>
    </location>
</feature>
<feature type="region of interest" description="Disordered" evidence="6">
    <location>
        <begin position="55"/>
        <end position="79"/>
    </location>
</feature>
<evidence type="ECO:0000313" key="9">
    <source>
        <dbReference type="EMBL" id="TWH67845.1"/>
    </source>
</evidence>
<dbReference type="PANTHER" id="PTHR47359:SF3">
    <property type="entry name" value="NLP_P60 DOMAIN-CONTAINING PROTEIN-RELATED"/>
    <property type="match status" value="1"/>
</dbReference>
<reference evidence="9 10" key="1">
    <citation type="submission" date="2019-07" db="EMBL/GenBank/DDBJ databases">
        <title>R&amp;d 2014.</title>
        <authorList>
            <person name="Klenk H.-P."/>
        </authorList>
    </citation>
    <scope>NUCLEOTIDE SEQUENCE [LARGE SCALE GENOMIC DNA]</scope>
    <source>
        <strain evidence="9 10">DSM 43868</strain>
    </source>
</reference>
<feature type="compositionally biased region" description="Basic and acidic residues" evidence="6">
    <location>
        <begin position="430"/>
        <end position="475"/>
    </location>
</feature>
<dbReference type="GO" id="GO:0006508">
    <property type="term" value="P:proteolysis"/>
    <property type="evidence" value="ECO:0007669"/>
    <property type="project" value="UniProtKB-KW"/>
</dbReference>
<evidence type="ECO:0000256" key="6">
    <source>
        <dbReference type="SAM" id="MobiDB-lite"/>
    </source>
</evidence>
<dbReference type="PROSITE" id="PS51935">
    <property type="entry name" value="NLPC_P60"/>
    <property type="match status" value="1"/>
</dbReference>
<dbReference type="InterPro" id="IPR038765">
    <property type="entry name" value="Papain-like_cys_pep_sf"/>
</dbReference>
<accession>A0A562IAU5</accession>
<evidence type="ECO:0000256" key="5">
    <source>
        <dbReference type="SAM" id="Coils"/>
    </source>
</evidence>
<feature type="compositionally biased region" description="Low complexity" evidence="6">
    <location>
        <begin position="62"/>
        <end position="71"/>
    </location>
</feature>
<feature type="region of interest" description="Disordered" evidence="6">
    <location>
        <begin position="404"/>
        <end position="477"/>
    </location>
</feature>
<dbReference type="GO" id="GO:0008234">
    <property type="term" value="F:cysteine-type peptidase activity"/>
    <property type="evidence" value="ECO:0007669"/>
    <property type="project" value="UniProtKB-KW"/>
</dbReference>
<keyword evidence="2" id="KW-0645">Protease</keyword>
<evidence type="ECO:0000256" key="4">
    <source>
        <dbReference type="ARBA" id="ARBA00022807"/>
    </source>
</evidence>
<feature type="chain" id="PRO_5021929505" evidence="7">
    <location>
        <begin position="46"/>
        <end position="489"/>
    </location>
</feature>
<evidence type="ECO:0000256" key="3">
    <source>
        <dbReference type="ARBA" id="ARBA00022801"/>
    </source>
</evidence>
<feature type="signal peptide" evidence="7">
    <location>
        <begin position="1"/>
        <end position="45"/>
    </location>
</feature>
<comment type="caution">
    <text evidence="9">The sequence shown here is derived from an EMBL/GenBank/DDBJ whole genome shotgun (WGS) entry which is preliminary data.</text>
</comment>
<protein>
    <submittedName>
        <fullName evidence="9">NlpC/P60 family protein</fullName>
    </submittedName>
</protein>
<evidence type="ECO:0000256" key="1">
    <source>
        <dbReference type="ARBA" id="ARBA00007074"/>
    </source>
</evidence>
<keyword evidence="5" id="KW-0175">Coiled coil</keyword>
<evidence type="ECO:0000313" key="10">
    <source>
        <dbReference type="Proteomes" id="UP000319825"/>
    </source>
</evidence>